<dbReference type="SUPFAM" id="SSF103473">
    <property type="entry name" value="MFS general substrate transporter"/>
    <property type="match status" value="1"/>
</dbReference>
<reference evidence="8 9" key="1">
    <citation type="submission" date="2017-05" db="EMBL/GenBank/DDBJ databases">
        <authorList>
            <person name="Varghese N."/>
            <person name="Submissions S."/>
        </authorList>
    </citation>
    <scope>NUCLEOTIDE SEQUENCE [LARGE SCALE GENOMIC DNA]</scope>
    <source>
        <strain evidence="8 9">DSM 15360</strain>
    </source>
</reference>
<feature type="transmembrane region" description="Helical" evidence="6">
    <location>
        <begin position="442"/>
        <end position="465"/>
    </location>
</feature>
<feature type="transmembrane region" description="Helical" evidence="6">
    <location>
        <begin position="409"/>
        <end position="430"/>
    </location>
</feature>
<feature type="transmembrane region" description="Helical" evidence="6">
    <location>
        <begin position="242"/>
        <end position="268"/>
    </location>
</feature>
<protein>
    <submittedName>
        <fullName evidence="8">Maltose/moltooligosaccharide transporter</fullName>
    </submittedName>
</protein>
<proteinExistence type="predicted"/>
<keyword evidence="9" id="KW-1185">Reference proteome</keyword>
<evidence type="ECO:0000313" key="8">
    <source>
        <dbReference type="EMBL" id="SMP16026.1"/>
    </source>
</evidence>
<feature type="domain" description="Major facilitator superfamily (MFS) profile" evidence="7">
    <location>
        <begin position="306"/>
        <end position="511"/>
    </location>
</feature>
<dbReference type="Pfam" id="PF07690">
    <property type="entry name" value="MFS_1"/>
    <property type="match status" value="2"/>
</dbReference>
<feature type="transmembrane region" description="Helical" evidence="6">
    <location>
        <begin position="194"/>
        <end position="215"/>
    </location>
</feature>
<dbReference type="PANTHER" id="PTHR19432">
    <property type="entry name" value="SUGAR TRANSPORTER"/>
    <property type="match status" value="1"/>
</dbReference>
<evidence type="ECO:0000259" key="7">
    <source>
        <dbReference type="PROSITE" id="PS50850"/>
    </source>
</evidence>
<feature type="transmembrane region" description="Helical" evidence="6">
    <location>
        <begin position="101"/>
        <end position="132"/>
    </location>
</feature>
<keyword evidence="3 6" id="KW-0812">Transmembrane</keyword>
<feature type="transmembrane region" description="Helical" evidence="6">
    <location>
        <begin position="385"/>
        <end position="403"/>
    </location>
</feature>
<evidence type="ECO:0000256" key="3">
    <source>
        <dbReference type="ARBA" id="ARBA00022692"/>
    </source>
</evidence>
<keyword evidence="5 6" id="KW-0472">Membrane</keyword>
<evidence type="ECO:0000256" key="2">
    <source>
        <dbReference type="ARBA" id="ARBA00022448"/>
    </source>
</evidence>
<dbReference type="Gene3D" id="1.20.1250.20">
    <property type="entry name" value="MFS general substrate transporter like domains"/>
    <property type="match status" value="2"/>
</dbReference>
<dbReference type="InterPro" id="IPR036259">
    <property type="entry name" value="MFS_trans_sf"/>
</dbReference>
<name>A0ABY1NQZ1_9BACT</name>
<comment type="caution">
    <text evidence="8">The sequence shown here is derived from an EMBL/GenBank/DDBJ whole genome shotgun (WGS) entry which is preliminary data.</text>
</comment>
<keyword evidence="4 6" id="KW-1133">Transmembrane helix</keyword>
<feature type="transmembrane region" description="Helical" evidence="6">
    <location>
        <begin position="160"/>
        <end position="182"/>
    </location>
</feature>
<dbReference type="EMBL" id="FXUA01000002">
    <property type="protein sequence ID" value="SMP16026.1"/>
    <property type="molecule type" value="Genomic_DNA"/>
</dbReference>
<dbReference type="InterPro" id="IPR020846">
    <property type="entry name" value="MFS_dom"/>
</dbReference>
<evidence type="ECO:0000256" key="4">
    <source>
        <dbReference type="ARBA" id="ARBA00022989"/>
    </source>
</evidence>
<dbReference type="PROSITE" id="PS50850">
    <property type="entry name" value="MFS"/>
    <property type="match status" value="1"/>
</dbReference>
<evidence type="ECO:0000256" key="5">
    <source>
        <dbReference type="ARBA" id="ARBA00023136"/>
    </source>
</evidence>
<feature type="transmembrane region" description="Helical" evidence="6">
    <location>
        <begin position="306"/>
        <end position="327"/>
    </location>
</feature>
<accession>A0ABY1NQZ1</accession>
<organism evidence="8 9">
    <name type="scientific">Algoriphagus winogradskyi</name>
    <dbReference type="NCBI Taxonomy" id="237017"/>
    <lineage>
        <taxon>Bacteria</taxon>
        <taxon>Pseudomonadati</taxon>
        <taxon>Bacteroidota</taxon>
        <taxon>Cytophagia</taxon>
        <taxon>Cytophagales</taxon>
        <taxon>Cyclobacteriaceae</taxon>
        <taxon>Algoriphagus</taxon>
    </lineage>
</organism>
<evidence type="ECO:0000256" key="1">
    <source>
        <dbReference type="ARBA" id="ARBA00004141"/>
    </source>
</evidence>
<comment type="subcellular location">
    <subcellularLocation>
        <location evidence="1">Membrane</location>
        <topology evidence="1">Multi-pass membrane protein</topology>
    </subcellularLocation>
</comment>
<feature type="transmembrane region" description="Helical" evidence="6">
    <location>
        <begin position="351"/>
        <end position="373"/>
    </location>
</feature>
<evidence type="ECO:0000313" key="9">
    <source>
        <dbReference type="Proteomes" id="UP001157915"/>
    </source>
</evidence>
<sequence>MRVTYSFNLSPKRLTQKKPMRKPQLSLSQIINMNVGFFGIQYSFGLQQSAVNPIYDMLGAAPDEIPILNLAGPMTGLLIQPIIGALSDSTWSPRFGRRKPFFFIGALICSICLFFYPFSSSLWMAAGLLWVLDAANNTAMEPYRALIADVLPESQYSKGFLTQSFFTGLGITLANVSLFVFQKYIPGIVGSLPVWVYASFFLGTVCSIGSVLWSMSKTPEYPPSEEELKILEEKNKGMPHPVIQFFLSILTTLIGYLALFILLIPSIFDRTIIRKTIKWAENHPTVKVVFAQNLEIIESIIQMPTVMWKLALVYLFQWYALFCYWQNAAKSIAQSVWNTSPLENKQLYEQAVGWTGLVNGWYNIVTFLSAFFLARMATRFGPKKVHFICLIMAGVGLLAFPLIENKYLLFAPMTGFGIAWASMMGVPYLLVVNEIPKERYGVYMGIINMMIVIPMIFQTLSFGYISKTFLDNNPGSAITFAGILLLMGAIAVLRIKETTNIDSSVMGAGGH</sequence>
<gene>
    <name evidence="8" type="ORF">SAMN06265367_102559</name>
</gene>
<dbReference type="InterPro" id="IPR011701">
    <property type="entry name" value="MFS"/>
</dbReference>
<keyword evidence="2" id="KW-0813">Transport</keyword>
<feature type="transmembrane region" description="Helical" evidence="6">
    <location>
        <begin position="477"/>
        <end position="495"/>
    </location>
</feature>
<evidence type="ECO:0000256" key="6">
    <source>
        <dbReference type="SAM" id="Phobius"/>
    </source>
</evidence>
<dbReference type="Proteomes" id="UP001157915">
    <property type="component" value="Unassembled WGS sequence"/>
</dbReference>
<dbReference type="PANTHER" id="PTHR19432:SF35">
    <property type="entry name" value="SOLUTE CARRIER FAMILY 45 MEMBER 3 ISOFORM X1"/>
    <property type="match status" value="1"/>
</dbReference>